<reference evidence="6 7" key="1">
    <citation type="submission" date="2019-08" db="EMBL/GenBank/DDBJ databases">
        <title>In-depth cultivation of the pig gut microbiome towards novel bacterial diversity and tailored functional studies.</title>
        <authorList>
            <person name="Wylensek D."/>
            <person name="Hitch T.C.A."/>
            <person name="Clavel T."/>
        </authorList>
    </citation>
    <scope>NUCLEOTIDE SEQUENCE [LARGE SCALE GENOMIC DNA]</scope>
    <source>
        <strain evidence="6 7">WCA-383-APC-5B</strain>
    </source>
</reference>
<dbReference type="EMBL" id="VULX01000010">
    <property type="protein sequence ID" value="MSR91412.1"/>
    <property type="molecule type" value="Genomic_DNA"/>
</dbReference>
<dbReference type="PANTHER" id="PTHR43335:SF2">
    <property type="entry name" value="ABC TRANSPORTER, ATP-BINDING PROTEIN"/>
    <property type="match status" value="1"/>
</dbReference>
<evidence type="ECO:0000313" key="7">
    <source>
        <dbReference type="Proteomes" id="UP000460287"/>
    </source>
</evidence>
<keyword evidence="7" id="KW-1185">Reference proteome</keyword>
<dbReference type="PROSITE" id="PS50893">
    <property type="entry name" value="ABC_TRANSPORTER_2"/>
    <property type="match status" value="1"/>
</dbReference>
<dbReference type="PROSITE" id="PS00211">
    <property type="entry name" value="ABC_TRANSPORTER_1"/>
    <property type="match status" value="1"/>
</dbReference>
<evidence type="ECO:0000313" key="6">
    <source>
        <dbReference type="EMBL" id="MSR91412.1"/>
    </source>
</evidence>
<evidence type="ECO:0000256" key="2">
    <source>
        <dbReference type="ARBA" id="ARBA00022448"/>
    </source>
</evidence>
<dbReference type="Pfam" id="PF00005">
    <property type="entry name" value="ABC_tran"/>
    <property type="match status" value="1"/>
</dbReference>
<keyword evidence="4 6" id="KW-0067">ATP-binding</keyword>
<comment type="similarity">
    <text evidence="1">Belongs to the ABC transporter superfamily.</text>
</comment>
<dbReference type="CDD" id="cd03264">
    <property type="entry name" value="ABC_drug_resistance_like"/>
    <property type="match status" value="1"/>
</dbReference>
<evidence type="ECO:0000256" key="1">
    <source>
        <dbReference type="ARBA" id="ARBA00005417"/>
    </source>
</evidence>
<evidence type="ECO:0000256" key="3">
    <source>
        <dbReference type="ARBA" id="ARBA00022741"/>
    </source>
</evidence>
<sequence length="293" mass="33046">MNIRINNLSKEYAKGVFALKNIDLELENGVIGLLGQNGAGKSTLMRILSTIMKPSSGSVSVDDVDILKNEDYLKHILGYLPQNFGIYPNLSAREFLEYIAAVKGMSKKAAKKRINELLELLNLHDVADSPLKSYSGGMKQRVGIAQSLLNDPKFLILDEPTVGLDPEERANIRNIISEISNNRIILYSTHIVTDIESIADKIAIMKKGSLKCYDSIENLINSVRGMVWKETIPYSELNTFRMKYVVSSINRIGDNVEVRVISDNMPMKYAVKVEPRLEDAYMYYCHFKDRGDM</sequence>
<evidence type="ECO:0000259" key="5">
    <source>
        <dbReference type="PROSITE" id="PS50893"/>
    </source>
</evidence>
<dbReference type="InterPro" id="IPR027417">
    <property type="entry name" value="P-loop_NTPase"/>
</dbReference>
<dbReference type="AlphaFoldDB" id="A0A7X2T1A1"/>
<dbReference type="InterPro" id="IPR017871">
    <property type="entry name" value="ABC_transporter-like_CS"/>
</dbReference>
<dbReference type="InterPro" id="IPR003593">
    <property type="entry name" value="AAA+_ATPase"/>
</dbReference>
<dbReference type="SUPFAM" id="SSF52540">
    <property type="entry name" value="P-loop containing nucleoside triphosphate hydrolases"/>
    <property type="match status" value="1"/>
</dbReference>
<dbReference type="Proteomes" id="UP000460287">
    <property type="component" value="Unassembled WGS sequence"/>
</dbReference>
<protein>
    <submittedName>
        <fullName evidence="6">ABC transporter ATP-binding protein</fullName>
    </submittedName>
</protein>
<feature type="domain" description="ABC transporter" evidence="5">
    <location>
        <begin position="3"/>
        <end position="232"/>
    </location>
</feature>
<gene>
    <name evidence="6" type="ORF">FYJ33_08285</name>
</gene>
<dbReference type="RefSeq" id="WP_154531303.1">
    <property type="nucleotide sequence ID" value="NZ_JAQXTV010000246.1"/>
</dbReference>
<comment type="caution">
    <text evidence="6">The sequence shown here is derived from an EMBL/GenBank/DDBJ whole genome shotgun (WGS) entry which is preliminary data.</text>
</comment>
<dbReference type="GO" id="GO:0016887">
    <property type="term" value="F:ATP hydrolysis activity"/>
    <property type="evidence" value="ECO:0007669"/>
    <property type="project" value="InterPro"/>
</dbReference>
<dbReference type="InterPro" id="IPR003439">
    <property type="entry name" value="ABC_transporter-like_ATP-bd"/>
</dbReference>
<proteinExistence type="inferred from homology"/>
<dbReference type="SMART" id="SM00382">
    <property type="entry name" value="AAA"/>
    <property type="match status" value="1"/>
</dbReference>
<accession>A0A7X2T1A1</accession>
<dbReference type="Gene3D" id="3.40.50.300">
    <property type="entry name" value="P-loop containing nucleotide triphosphate hydrolases"/>
    <property type="match status" value="1"/>
</dbReference>
<name>A0A7X2T1A1_9CLOT</name>
<keyword evidence="2" id="KW-0813">Transport</keyword>
<dbReference type="GO" id="GO:0005524">
    <property type="term" value="F:ATP binding"/>
    <property type="evidence" value="ECO:0007669"/>
    <property type="project" value="UniProtKB-KW"/>
</dbReference>
<evidence type="ECO:0000256" key="4">
    <source>
        <dbReference type="ARBA" id="ARBA00022840"/>
    </source>
</evidence>
<dbReference type="PANTHER" id="PTHR43335">
    <property type="entry name" value="ABC TRANSPORTER, ATP-BINDING PROTEIN"/>
    <property type="match status" value="1"/>
</dbReference>
<organism evidence="6 7">
    <name type="scientific">Inconstantimicrobium porci</name>
    <dbReference type="NCBI Taxonomy" id="2652291"/>
    <lineage>
        <taxon>Bacteria</taxon>
        <taxon>Bacillati</taxon>
        <taxon>Bacillota</taxon>
        <taxon>Clostridia</taxon>
        <taxon>Eubacteriales</taxon>
        <taxon>Clostridiaceae</taxon>
        <taxon>Inconstantimicrobium</taxon>
    </lineage>
</organism>
<keyword evidence="3" id="KW-0547">Nucleotide-binding</keyword>